<dbReference type="GO" id="GO:0004721">
    <property type="term" value="F:phosphoprotein phosphatase activity"/>
    <property type="evidence" value="ECO:0007669"/>
    <property type="project" value="InterPro"/>
</dbReference>
<protein>
    <submittedName>
        <fullName evidence="3">Protein-tyrosine-phosphatase</fullName>
    </submittedName>
</protein>
<name>A0A7K3M3U0_9ACTN</name>
<gene>
    <name evidence="3" type="ORF">F7O44_13015</name>
</gene>
<evidence type="ECO:0000259" key="2">
    <source>
        <dbReference type="PROSITE" id="PS50056"/>
    </source>
</evidence>
<feature type="domain" description="Tyrosine specific protein phosphatases" evidence="2">
    <location>
        <begin position="139"/>
        <end position="194"/>
    </location>
</feature>
<dbReference type="Pfam" id="PF13350">
    <property type="entry name" value="Y_phosphatase3"/>
    <property type="match status" value="1"/>
</dbReference>
<dbReference type="PROSITE" id="PS50056">
    <property type="entry name" value="TYR_PHOSPHATASE_2"/>
    <property type="match status" value="1"/>
</dbReference>
<evidence type="ECO:0000313" key="4">
    <source>
        <dbReference type="Proteomes" id="UP000460435"/>
    </source>
</evidence>
<dbReference type="PANTHER" id="PTHR31126">
    <property type="entry name" value="TYROSINE-PROTEIN PHOSPHATASE"/>
    <property type="match status" value="1"/>
</dbReference>
<dbReference type="AlphaFoldDB" id="A0A7K3M3U0"/>
<evidence type="ECO:0000256" key="1">
    <source>
        <dbReference type="ARBA" id="ARBA00009580"/>
    </source>
</evidence>
<comment type="caution">
    <text evidence="3">The sequence shown here is derived from an EMBL/GenBank/DDBJ whole genome shotgun (WGS) entry which is preliminary data.</text>
</comment>
<evidence type="ECO:0000313" key="3">
    <source>
        <dbReference type="EMBL" id="NDL57993.1"/>
    </source>
</evidence>
<dbReference type="InterPro" id="IPR000387">
    <property type="entry name" value="Tyr_Pase_dom"/>
</dbReference>
<reference evidence="3 4" key="1">
    <citation type="submission" date="2019-11" db="EMBL/GenBank/DDBJ databases">
        <authorList>
            <person name="Li X.-J."/>
            <person name="Feng X.-M."/>
        </authorList>
    </citation>
    <scope>NUCLEOTIDE SEQUENCE [LARGE SCALE GENOMIC DNA]</scope>
    <source>
        <strain evidence="3 4">XMNu-373</strain>
    </source>
</reference>
<dbReference type="Gene3D" id="3.90.190.10">
    <property type="entry name" value="Protein tyrosine phosphatase superfamily"/>
    <property type="match status" value="1"/>
</dbReference>
<accession>A0A7K3M3U0</accession>
<keyword evidence="4" id="KW-1185">Reference proteome</keyword>
<dbReference type="SUPFAM" id="SSF52799">
    <property type="entry name" value="(Phosphotyrosine protein) phosphatases II"/>
    <property type="match status" value="1"/>
</dbReference>
<dbReference type="InterPro" id="IPR029021">
    <property type="entry name" value="Prot-tyrosine_phosphatase-like"/>
</dbReference>
<dbReference type="EMBL" id="WLZY01000004">
    <property type="protein sequence ID" value="NDL57993.1"/>
    <property type="molecule type" value="Genomic_DNA"/>
</dbReference>
<sequence>MTGDGRWIDLVGAVNVRDLGGLPTHDGKTTKFGQVLRADNLQDLTEADIAHLLDGLRLTDVVDLRSGAEIELEGPGPLTARRDVTIHHMPMLAEPEPETGVDGEAVLPWAQRDGEEERPWLPPGEFYLSTLKQRPGTVLSALRVVASSPGAALAHCAAGKDRTGILVALTLTAVGVPDEAIVEDYALSNSRIEKIIDRLKKTPTYAEDLDSRPMSSHFALPETMRDFLDLAHEHFGGLGEWLTSHGWTADDTEVLRRRLVA</sequence>
<dbReference type="RefSeq" id="WP_162450692.1">
    <property type="nucleotide sequence ID" value="NZ_WLZY01000004.1"/>
</dbReference>
<dbReference type="Proteomes" id="UP000460435">
    <property type="component" value="Unassembled WGS sequence"/>
</dbReference>
<proteinExistence type="inferred from homology"/>
<comment type="similarity">
    <text evidence="1">Belongs to the protein-tyrosine phosphatase family.</text>
</comment>
<dbReference type="PANTHER" id="PTHR31126:SF1">
    <property type="entry name" value="TYROSINE SPECIFIC PROTEIN PHOSPHATASES DOMAIN-CONTAINING PROTEIN"/>
    <property type="match status" value="1"/>
</dbReference>
<dbReference type="InterPro" id="IPR026893">
    <property type="entry name" value="Tyr/Ser_Pase_IphP-type"/>
</dbReference>
<organism evidence="3 4">
    <name type="scientific">Phytoactinopolyspora mesophila</name>
    <dbReference type="NCBI Taxonomy" id="2650750"/>
    <lineage>
        <taxon>Bacteria</taxon>
        <taxon>Bacillati</taxon>
        <taxon>Actinomycetota</taxon>
        <taxon>Actinomycetes</taxon>
        <taxon>Jiangellales</taxon>
        <taxon>Jiangellaceae</taxon>
        <taxon>Phytoactinopolyspora</taxon>
    </lineage>
</organism>